<dbReference type="GeneID" id="67182308"/>
<dbReference type="InterPro" id="IPR036291">
    <property type="entry name" value="NAD(P)-bd_dom_sf"/>
</dbReference>
<dbReference type="GO" id="GO:0016491">
    <property type="term" value="F:oxidoreductase activity"/>
    <property type="evidence" value="ECO:0007669"/>
    <property type="project" value="UniProtKB-KW"/>
</dbReference>
<dbReference type="PANTHER" id="PTHR24320:SF148">
    <property type="entry name" value="NAD(P)-BINDING ROSSMANN-FOLD SUPERFAMILY PROTEIN"/>
    <property type="match status" value="1"/>
</dbReference>
<keyword evidence="2" id="KW-0560">Oxidoreductase</keyword>
<keyword evidence="5" id="KW-1185">Reference proteome</keyword>
<evidence type="ECO:0000313" key="4">
    <source>
        <dbReference type="EMBL" id="ADN76304.1"/>
    </source>
</evidence>
<dbReference type="AlphaFoldDB" id="E1SUX7"/>
<dbReference type="PANTHER" id="PTHR24320">
    <property type="entry name" value="RETINOL DEHYDROGENASE"/>
    <property type="match status" value="1"/>
</dbReference>
<proteinExistence type="inferred from homology"/>
<dbReference type="EMBL" id="CP002209">
    <property type="protein sequence ID" value="ADN76304.1"/>
    <property type="molecule type" value="Genomic_DNA"/>
</dbReference>
<dbReference type="OrthoDB" id="109589at2"/>
<evidence type="ECO:0000256" key="1">
    <source>
        <dbReference type="ARBA" id="ARBA00006484"/>
    </source>
</evidence>
<dbReference type="InterPro" id="IPR020904">
    <property type="entry name" value="Sc_DH/Rdtase_CS"/>
</dbReference>
<evidence type="ECO:0000256" key="2">
    <source>
        <dbReference type="ARBA" id="ARBA00023002"/>
    </source>
</evidence>
<accession>E1SUX7</accession>
<organism evidence="4 5">
    <name type="scientific">Ferrimonas balearica (strain DSM 9799 / CCM 4581 / KCTC 23876 / PAT)</name>
    <dbReference type="NCBI Taxonomy" id="550540"/>
    <lineage>
        <taxon>Bacteria</taxon>
        <taxon>Pseudomonadati</taxon>
        <taxon>Pseudomonadota</taxon>
        <taxon>Gammaproteobacteria</taxon>
        <taxon>Alteromonadales</taxon>
        <taxon>Ferrimonadaceae</taxon>
        <taxon>Ferrimonas</taxon>
    </lineage>
</organism>
<dbReference type="Proteomes" id="UP000006683">
    <property type="component" value="Chromosome"/>
</dbReference>
<dbReference type="PROSITE" id="PS00061">
    <property type="entry name" value="ADH_SHORT"/>
    <property type="match status" value="1"/>
</dbReference>
<sequence length="270" mass="28070">MAKTILLTGATDGIGLATAKLLAAEGHHLLVHGRSASKLADTVATLTAIPGAGPVQVLQADLSRLEEVVAMARTVLVSGQALDVLINNAGVYSTPNPRTESGLDVRFVVNTLAPYLLAKKLAPLLGAEGRVVNLSSAAQASVDLAALRGEQFLSDSAAYAQSKLALTMWSRQWGLNRAANEPINIAVNPASLLGSKMVSDAFGVKGGDLNIGADILTRAALSEEFANASGQYFDNDSGRFAPPHPDALNAQICAEVVNTIESLLGDYLVE</sequence>
<comment type="similarity">
    <text evidence="1 3">Belongs to the short-chain dehydrogenases/reductases (SDR) family.</text>
</comment>
<dbReference type="PRINTS" id="PR00081">
    <property type="entry name" value="GDHRDH"/>
</dbReference>
<dbReference type="KEGG" id="fbl:Fbal_2101"/>
<evidence type="ECO:0000256" key="3">
    <source>
        <dbReference type="RuleBase" id="RU000363"/>
    </source>
</evidence>
<gene>
    <name evidence="4" type="ordered locus">Fbal_2101</name>
</gene>
<dbReference type="InterPro" id="IPR002347">
    <property type="entry name" value="SDR_fam"/>
</dbReference>
<dbReference type="HOGENOM" id="CLU_010194_44_5_6"/>
<name>E1SUX7_FERBD</name>
<reference evidence="4 5" key="1">
    <citation type="journal article" date="2010" name="Stand. Genomic Sci.">
        <title>Complete genome sequence of Ferrimonas balearica type strain (PAT).</title>
        <authorList>
            <person name="Nolan M."/>
            <person name="Sikorski J."/>
            <person name="Davenport K."/>
            <person name="Lucas S."/>
            <person name="Glavina Del Rio T."/>
            <person name="Tice H."/>
            <person name="Cheng J."/>
            <person name="Goodwin L."/>
            <person name="Pitluck S."/>
            <person name="Liolios K."/>
            <person name="Ivanova N."/>
            <person name="Mavromatis K."/>
            <person name="Ovchinnikova G."/>
            <person name="Pati A."/>
            <person name="Chen A."/>
            <person name="Palaniappan K."/>
            <person name="Land M."/>
            <person name="Hauser L."/>
            <person name="Chang Y."/>
            <person name="Jeffries C."/>
            <person name="Tapia R."/>
            <person name="Brettin T."/>
            <person name="Detter J."/>
            <person name="Han C."/>
            <person name="Yasawong M."/>
            <person name="Rohde M."/>
            <person name="Tindall B."/>
            <person name="Goker M."/>
            <person name="Woyke T."/>
            <person name="Bristow J."/>
            <person name="Eisen J."/>
            <person name="Markowitz V."/>
            <person name="Hugenholtz P."/>
            <person name="Kyrpides N."/>
            <person name="Klenk H."/>
            <person name="Lapidus A."/>
        </authorList>
    </citation>
    <scope>NUCLEOTIDE SEQUENCE [LARGE SCALE GENOMIC DNA]</scope>
    <source>
        <strain evidence="5">DSM 9799 / CCM 4581 / KCTC 23876 / PAT</strain>
    </source>
</reference>
<dbReference type="PRINTS" id="PR00080">
    <property type="entry name" value="SDRFAMILY"/>
</dbReference>
<evidence type="ECO:0000313" key="5">
    <source>
        <dbReference type="Proteomes" id="UP000006683"/>
    </source>
</evidence>
<protein>
    <submittedName>
        <fullName evidence="4">Short-chain dehydrogenase/reductase SDR</fullName>
    </submittedName>
</protein>
<dbReference type="Gene3D" id="3.40.50.720">
    <property type="entry name" value="NAD(P)-binding Rossmann-like Domain"/>
    <property type="match status" value="1"/>
</dbReference>
<dbReference type="SUPFAM" id="SSF51735">
    <property type="entry name" value="NAD(P)-binding Rossmann-fold domains"/>
    <property type="match status" value="1"/>
</dbReference>
<dbReference type="RefSeq" id="WP_013345610.1">
    <property type="nucleotide sequence ID" value="NC_014541.1"/>
</dbReference>
<dbReference type="eggNOG" id="COG1028">
    <property type="taxonomic scope" value="Bacteria"/>
</dbReference>
<dbReference type="Pfam" id="PF00106">
    <property type="entry name" value="adh_short"/>
    <property type="match status" value="1"/>
</dbReference>
<dbReference type="STRING" id="550540.Fbal_2101"/>